<keyword evidence="3" id="KW-1185">Reference proteome</keyword>
<keyword evidence="2" id="KW-0645">Protease</keyword>
<dbReference type="SUPFAM" id="SSF53474">
    <property type="entry name" value="alpha/beta-Hydrolases"/>
    <property type="match status" value="1"/>
</dbReference>
<protein>
    <submittedName>
        <fullName evidence="2">Serine aminopeptidase, S33</fullName>
    </submittedName>
</protein>
<dbReference type="Proteomes" id="UP000184363">
    <property type="component" value="Unassembled WGS sequence"/>
</dbReference>
<dbReference type="STRING" id="1848.SAMN05443637_12487"/>
<dbReference type="GO" id="GO:0004177">
    <property type="term" value="F:aminopeptidase activity"/>
    <property type="evidence" value="ECO:0007669"/>
    <property type="project" value="UniProtKB-KW"/>
</dbReference>
<accession>A0A1M6ZP07</accession>
<keyword evidence="2" id="KW-0378">Hydrolase</keyword>
<dbReference type="RefSeq" id="WP_084755851.1">
    <property type="nucleotide sequence ID" value="NZ_CALGVN010000043.1"/>
</dbReference>
<name>A0A1M6ZP07_PSETH</name>
<evidence type="ECO:0000259" key="1">
    <source>
        <dbReference type="Pfam" id="PF12146"/>
    </source>
</evidence>
<dbReference type="InterPro" id="IPR029058">
    <property type="entry name" value="AB_hydrolase_fold"/>
</dbReference>
<dbReference type="AlphaFoldDB" id="A0A1M6ZP07"/>
<dbReference type="OrthoDB" id="8871309at2"/>
<dbReference type="Pfam" id="PF12146">
    <property type="entry name" value="Hydrolase_4"/>
    <property type="match status" value="1"/>
</dbReference>
<organism evidence="2 3">
    <name type="scientific">Pseudonocardia thermophila</name>
    <dbReference type="NCBI Taxonomy" id="1848"/>
    <lineage>
        <taxon>Bacteria</taxon>
        <taxon>Bacillati</taxon>
        <taxon>Actinomycetota</taxon>
        <taxon>Actinomycetes</taxon>
        <taxon>Pseudonocardiales</taxon>
        <taxon>Pseudonocardiaceae</taxon>
        <taxon>Pseudonocardia</taxon>
    </lineage>
</organism>
<dbReference type="InterPro" id="IPR022742">
    <property type="entry name" value="Hydrolase_4"/>
</dbReference>
<feature type="domain" description="Serine aminopeptidase S33" evidence="1">
    <location>
        <begin position="94"/>
        <end position="175"/>
    </location>
</feature>
<dbReference type="EMBL" id="FRAP01000024">
    <property type="protein sequence ID" value="SHL32202.1"/>
    <property type="molecule type" value="Genomic_DNA"/>
</dbReference>
<proteinExistence type="predicted"/>
<sequence length="269" mass="27922">MTADETTAAGFPLLSALSRVPAAAHDRVRMLAPVAGIGRRTLLAHPVWRAAHDVGRGTGAVVVPGLGGIDASMAVMHRWLQRWGYRPAGAGLAGVIGCTSQLVGHLEAVVERHVGATGGPVVVLGHSRGGQLGRLLAARRPDLLRGLVMFGSPVVPPLELNGMAARLARWLPRAAALGLPVLDADCLTGDCHDTAAAALERPVDVPALSLYSKADGVVAWRSSCDPHAECVEISSTHTGMGLDPDLYAAVVPRLADWASSDHVGRRASA</sequence>
<evidence type="ECO:0000313" key="2">
    <source>
        <dbReference type="EMBL" id="SHL32202.1"/>
    </source>
</evidence>
<dbReference type="Gene3D" id="3.40.50.1820">
    <property type="entry name" value="alpha/beta hydrolase"/>
    <property type="match status" value="1"/>
</dbReference>
<reference evidence="2 3" key="1">
    <citation type="submission" date="2016-11" db="EMBL/GenBank/DDBJ databases">
        <authorList>
            <person name="Jaros S."/>
            <person name="Januszkiewicz K."/>
            <person name="Wedrychowicz H."/>
        </authorList>
    </citation>
    <scope>NUCLEOTIDE SEQUENCE [LARGE SCALE GENOMIC DNA]</scope>
    <source>
        <strain evidence="2 3">DSM 43832</strain>
    </source>
</reference>
<evidence type="ECO:0000313" key="3">
    <source>
        <dbReference type="Proteomes" id="UP000184363"/>
    </source>
</evidence>
<gene>
    <name evidence="2" type="ORF">SAMN05443637_12487</name>
</gene>
<keyword evidence="2" id="KW-0031">Aminopeptidase</keyword>